<proteinExistence type="predicted"/>
<evidence type="ECO:0000259" key="1">
    <source>
        <dbReference type="Pfam" id="PF13986"/>
    </source>
</evidence>
<dbReference type="InterPro" id="IPR025319">
    <property type="entry name" value="DUF4224"/>
</dbReference>
<dbReference type="EMBL" id="QGLO01000004">
    <property type="protein sequence ID" value="PXY91372.1"/>
    <property type="molecule type" value="Genomic_DNA"/>
</dbReference>
<gene>
    <name evidence="2" type="ORF">DKK78_03305</name>
</gene>
<keyword evidence="3" id="KW-1185">Reference proteome</keyword>
<feature type="domain" description="DUF4224" evidence="1">
    <location>
        <begin position="6"/>
        <end position="49"/>
    </location>
</feature>
<organism evidence="2 3">
    <name type="scientific">Gilliamella apis</name>
    <dbReference type="NCBI Taxonomy" id="1970738"/>
    <lineage>
        <taxon>Bacteria</taxon>
        <taxon>Pseudomonadati</taxon>
        <taxon>Pseudomonadota</taxon>
        <taxon>Gammaproteobacteria</taxon>
        <taxon>Orbales</taxon>
        <taxon>Orbaceae</taxon>
        <taxon>Gilliamella</taxon>
    </lineage>
</organism>
<protein>
    <recommendedName>
        <fullName evidence="1">DUF4224 domain-containing protein</fullName>
    </recommendedName>
</protein>
<accession>A0A2V4E013</accession>
<dbReference type="Pfam" id="PF13986">
    <property type="entry name" value="DUF4224"/>
    <property type="match status" value="1"/>
</dbReference>
<dbReference type="AlphaFoldDB" id="A0A2V4E013"/>
<evidence type="ECO:0000313" key="3">
    <source>
        <dbReference type="Proteomes" id="UP000247673"/>
    </source>
</evidence>
<dbReference type="RefSeq" id="WP_110447343.1">
    <property type="nucleotide sequence ID" value="NZ_CP132381.1"/>
</dbReference>
<dbReference type="OrthoDB" id="7067019at2"/>
<evidence type="ECO:0000313" key="2">
    <source>
        <dbReference type="EMBL" id="PXY91372.1"/>
    </source>
</evidence>
<sequence length="72" mass="7963">MGESIILTENELKSLTGYMIASKQIRWLENNNISHYVNGAQKPVVLRSTLTGGQNSSNNITVISKKPNFEAL</sequence>
<reference evidence="2 3" key="1">
    <citation type="submission" date="2018-05" db="EMBL/GenBank/DDBJ databases">
        <title>Reference genomes for bee gut microbiota database.</title>
        <authorList>
            <person name="Ellegaard K.M."/>
        </authorList>
    </citation>
    <scope>NUCLEOTIDE SEQUENCE [LARGE SCALE GENOMIC DNA]</scope>
    <source>
        <strain evidence="2 3">ESL0172</strain>
    </source>
</reference>
<name>A0A2V4E013_9GAMM</name>
<comment type="caution">
    <text evidence="2">The sequence shown here is derived from an EMBL/GenBank/DDBJ whole genome shotgun (WGS) entry which is preliminary data.</text>
</comment>
<dbReference type="Proteomes" id="UP000247673">
    <property type="component" value="Unassembled WGS sequence"/>
</dbReference>